<feature type="chain" id="PRO_5035177649" evidence="1">
    <location>
        <begin position="22"/>
        <end position="123"/>
    </location>
</feature>
<gene>
    <name evidence="2" type="ORF">H9Y05_05705</name>
</gene>
<dbReference type="EMBL" id="JACVEL010000003">
    <property type="protein sequence ID" value="MBC9811969.1"/>
    <property type="molecule type" value="Genomic_DNA"/>
</dbReference>
<evidence type="ECO:0000256" key="1">
    <source>
        <dbReference type="SAM" id="SignalP"/>
    </source>
</evidence>
<name>A0A8J6PI23_9FLAO</name>
<comment type="caution">
    <text evidence="2">The sequence shown here is derived from an EMBL/GenBank/DDBJ whole genome shotgun (WGS) entry which is preliminary data.</text>
</comment>
<dbReference type="Proteomes" id="UP000652681">
    <property type="component" value="Unassembled WGS sequence"/>
</dbReference>
<feature type="signal peptide" evidence="1">
    <location>
        <begin position="1"/>
        <end position="21"/>
    </location>
</feature>
<evidence type="ECO:0000313" key="3">
    <source>
        <dbReference type="Proteomes" id="UP000652681"/>
    </source>
</evidence>
<dbReference type="RefSeq" id="WP_163490276.1">
    <property type="nucleotide sequence ID" value="NZ_JACVEL010000003.1"/>
</dbReference>
<organism evidence="2 3">
    <name type="scientific">Taishania pollutisoli</name>
    <dbReference type="NCBI Taxonomy" id="2766479"/>
    <lineage>
        <taxon>Bacteria</taxon>
        <taxon>Pseudomonadati</taxon>
        <taxon>Bacteroidota</taxon>
        <taxon>Flavobacteriia</taxon>
        <taxon>Flavobacteriales</taxon>
        <taxon>Crocinitomicaceae</taxon>
        <taxon>Taishania</taxon>
    </lineage>
</organism>
<protein>
    <submittedName>
        <fullName evidence="2">Uncharacterized protein</fullName>
    </submittedName>
</protein>
<keyword evidence="3" id="KW-1185">Reference proteome</keyword>
<evidence type="ECO:0000313" key="2">
    <source>
        <dbReference type="EMBL" id="MBC9811969.1"/>
    </source>
</evidence>
<proteinExistence type="predicted"/>
<sequence>MKLVAFILSVCFCAVSYSGSAQEVVYMNVSEYLKSMEIEVITPKNEHELTLVEATADNQVKITNPNKTTQFLKDNTMGHSVVIKMELEKWIKQGFDIQTSHIVFGKPEEGTYVKHTVYVLVKK</sequence>
<dbReference type="AlphaFoldDB" id="A0A8J6PI23"/>
<accession>A0A8J6PI23</accession>
<reference evidence="2" key="1">
    <citation type="submission" date="2020-09" db="EMBL/GenBank/DDBJ databases">
        <title>Taishania pollutisoli gen. nov., sp. nov., Isolated from Tetrabromobisphenol A-Contaminated Soil.</title>
        <authorList>
            <person name="Chen Q."/>
        </authorList>
    </citation>
    <scope>NUCLEOTIDE SEQUENCE</scope>
    <source>
        <strain evidence="2">CZZ-1</strain>
    </source>
</reference>
<keyword evidence="1" id="KW-0732">Signal</keyword>